<evidence type="ECO:0000313" key="4">
    <source>
        <dbReference type="EMBL" id="TCJ87717.1"/>
    </source>
</evidence>
<evidence type="ECO:0000256" key="1">
    <source>
        <dbReference type="PIRSR" id="PIRSR640198-1"/>
    </source>
</evidence>
<dbReference type="PANTHER" id="PTHR13504:SF38">
    <property type="entry name" value="FIDO DOMAIN-CONTAINING PROTEIN"/>
    <property type="match status" value="1"/>
</dbReference>
<keyword evidence="2" id="KW-0547">Nucleotide-binding</keyword>
<accession>A0A4R1F0I3</accession>
<organism evidence="4 5">
    <name type="scientific">Cocleimonas flava</name>
    <dbReference type="NCBI Taxonomy" id="634765"/>
    <lineage>
        <taxon>Bacteria</taxon>
        <taxon>Pseudomonadati</taxon>
        <taxon>Pseudomonadota</taxon>
        <taxon>Gammaproteobacteria</taxon>
        <taxon>Thiotrichales</taxon>
        <taxon>Thiotrichaceae</taxon>
        <taxon>Cocleimonas</taxon>
    </lineage>
</organism>
<dbReference type="RefSeq" id="WP_131905970.1">
    <property type="nucleotide sequence ID" value="NZ_BAAAFU010000004.1"/>
</dbReference>
<dbReference type="AlphaFoldDB" id="A0A4R1F0I3"/>
<proteinExistence type="predicted"/>
<gene>
    <name evidence="4" type="ORF">EV695_2231</name>
</gene>
<sequence length="402" mass="45161">MSTSISALTPYLPSDNALGKSSLPDQAVELNKLSAGLMGQISPITLATLSQYMSVINSFYSNLIEGNATRPHEIRAAQREEYSDDPIKRDLQKESLAHISVQQWLREKSPDVDTIYSTAFIKELHMRFYQQIPESLWLIKNEKGDVVDKVVPGEWRTCKVDVGRHIAPDHEDVNDLMEGFCDIYHSKKYQGDRKLIAVMAAHHRFTWIHPFIDGNGRVGRLLTDAVLKAVGLDSYGAWFLSRGLAKSSVNYKALLATADAPRQGDLDGRGVLTEKGLLGFCDYMLATAIDQVSYISHLLDLSLLRKRIDAYIQARNDFRVPNMTESLKTNAALVLHTAFIQGELERAQAVELCAMPERSARRLLSQLKKDGLLSETSSKSPLRWEIPEHAEAFYFPQLTPEL</sequence>
<evidence type="ECO:0000259" key="3">
    <source>
        <dbReference type="PROSITE" id="PS51459"/>
    </source>
</evidence>
<feature type="domain" description="Fido" evidence="3">
    <location>
        <begin position="116"/>
        <end position="286"/>
    </location>
</feature>
<protein>
    <submittedName>
        <fullName evidence="4">Fic family protein</fullName>
    </submittedName>
</protein>
<dbReference type="Proteomes" id="UP000294887">
    <property type="component" value="Unassembled WGS sequence"/>
</dbReference>
<reference evidence="4 5" key="1">
    <citation type="submission" date="2019-03" db="EMBL/GenBank/DDBJ databases">
        <title>Genomic Encyclopedia of Type Strains, Phase IV (KMG-IV): sequencing the most valuable type-strain genomes for metagenomic binning, comparative biology and taxonomic classification.</title>
        <authorList>
            <person name="Goeker M."/>
        </authorList>
    </citation>
    <scope>NUCLEOTIDE SEQUENCE [LARGE SCALE GENOMIC DNA]</scope>
    <source>
        <strain evidence="4 5">DSM 24830</strain>
    </source>
</reference>
<dbReference type="GO" id="GO:0005524">
    <property type="term" value="F:ATP binding"/>
    <property type="evidence" value="ECO:0007669"/>
    <property type="project" value="UniProtKB-KW"/>
</dbReference>
<feature type="binding site" evidence="2">
    <location>
        <begin position="213"/>
        <end position="220"/>
    </location>
    <ligand>
        <name>ATP</name>
        <dbReference type="ChEBI" id="CHEBI:30616"/>
    </ligand>
</feature>
<feature type="binding site" evidence="2">
    <location>
        <begin position="162"/>
        <end position="165"/>
    </location>
    <ligand>
        <name>ATP</name>
        <dbReference type="ChEBI" id="CHEBI:30616"/>
    </ligand>
</feature>
<dbReference type="Pfam" id="PF02661">
    <property type="entry name" value="Fic"/>
    <property type="match status" value="1"/>
</dbReference>
<keyword evidence="5" id="KW-1185">Reference proteome</keyword>
<comment type="caution">
    <text evidence="4">The sequence shown here is derived from an EMBL/GenBank/DDBJ whole genome shotgun (WGS) entry which is preliminary data.</text>
</comment>
<dbReference type="InterPro" id="IPR003812">
    <property type="entry name" value="Fido"/>
</dbReference>
<dbReference type="Gene3D" id="1.10.3290.10">
    <property type="entry name" value="Fido-like domain"/>
    <property type="match status" value="1"/>
</dbReference>
<evidence type="ECO:0000256" key="2">
    <source>
        <dbReference type="PIRSR" id="PIRSR640198-2"/>
    </source>
</evidence>
<keyword evidence="2" id="KW-0067">ATP-binding</keyword>
<evidence type="ECO:0000313" key="5">
    <source>
        <dbReference type="Proteomes" id="UP000294887"/>
    </source>
</evidence>
<dbReference type="SUPFAM" id="SSF140931">
    <property type="entry name" value="Fic-like"/>
    <property type="match status" value="1"/>
</dbReference>
<dbReference type="InterPro" id="IPR040198">
    <property type="entry name" value="Fido_containing"/>
</dbReference>
<dbReference type="EMBL" id="SMFQ01000003">
    <property type="protein sequence ID" value="TCJ87717.1"/>
    <property type="molecule type" value="Genomic_DNA"/>
</dbReference>
<dbReference type="InterPro" id="IPR036597">
    <property type="entry name" value="Fido-like_dom_sf"/>
</dbReference>
<dbReference type="PANTHER" id="PTHR13504">
    <property type="entry name" value="FIDO DOMAIN-CONTAINING PROTEIN DDB_G0283145"/>
    <property type="match status" value="1"/>
</dbReference>
<dbReference type="OrthoDB" id="9807853at2"/>
<feature type="active site" evidence="1">
    <location>
        <position position="209"/>
    </location>
</feature>
<name>A0A4R1F0I3_9GAMM</name>
<dbReference type="PROSITE" id="PS51459">
    <property type="entry name" value="FIDO"/>
    <property type="match status" value="1"/>
</dbReference>